<feature type="transmembrane region" description="Helical" evidence="7">
    <location>
        <begin position="544"/>
        <end position="567"/>
    </location>
</feature>
<dbReference type="PROSITE" id="PS50850">
    <property type="entry name" value="MFS"/>
    <property type="match status" value="1"/>
</dbReference>
<evidence type="ECO:0000256" key="6">
    <source>
        <dbReference type="SAM" id="MobiDB-lite"/>
    </source>
</evidence>
<organism evidence="9 10">
    <name type="scientific">Aspergillus flavus (strain ATCC 200026 / FGSC A1120 / IAM 13836 / NRRL 3357 / JCM 12722 / SRRC 167)</name>
    <dbReference type="NCBI Taxonomy" id="332952"/>
    <lineage>
        <taxon>Eukaryota</taxon>
        <taxon>Fungi</taxon>
        <taxon>Dikarya</taxon>
        <taxon>Ascomycota</taxon>
        <taxon>Pezizomycotina</taxon>
        <taxon>Eurotiomycetes</taxon>
        <taxon>Eurotiomycetidae</taxon>
        <taxon>Eurotiales</taxon>
        <taxon>Aspergillaceae</taxon>
        <taxon>Aspergillus</taxon>
        <taxon>Aspergillus subgen. Circumdati</taxon>
    </lineage>
</organism>
<evidence type="ECO:0000256" key="3">
    <source>
        <dbReference type="ARBA" id="ARBA00022692"/>
    </source>
</evidence>
<feature type="transmembrane region" description="Helical" evidence="7">
    <location>
        <begin position="117"/>
        <end position="136"/>
    </location>
</feature>
<evidence type="ECO:0000313" key="10">
    <source>
        <dbReference type="Proteomes" id="UP000596276"/>
    </source>
</evidence>
<evidence type="ECO:0000256" key="2">
    <source>
        <dbReference type="ARBA" id="ARBA00022448"/>
    </source>
</evidence>
<dbReference type="PANTHER" id="PTHR23501">
    <property type="entry name" value="MAJOR FACILITATOR SUPERFAMILY"/>
    <property type="match status" value="1"/>
</dbReference>
<evidence type="ECO:0000256" key="7">
    <source>
        <dbReference type="SAM" id="Phobius"/>
    </source>
</evidence>
<dbReference type="VEuPathDB" id="FungiDB:F9C07_2287146"/>
<dbReference type="PANTHER" id="PTHR23501:SF177">
    <property type="entry name" value="MAJOR FACILITATOR SUPERFAMILY (MFS) PROFILE DOMAIN-CONTAINING PROTEIN-RELATED"/>
    <property type="match status" value="1"/>
</dbReference>
<evidence type="ECO:0000256" key="5">
    <source>
        <dbReference type="ARBA" id="ARBA00023136"/>
    </source>
</evidence>
<sequence length="570" mass="60112">MIVDASADHAPEQHSLHEKKSPGLQDTNLDQQSSTSPSDEGEYPTGLRLTFVVVALILAIFLTSLDFTIIATAIPRITDDFHSLGDVAWYGSAFFLVTAGFQTAWGKAYLFFSLKITFLLAIFLFEVGSLICGVAPSSVALIVGRAIAGLGAAGVNTGSFTLAAFCAPPQKRPIFTGLIGLSYGIASVVGPLLGGVFTEKATWRWCFYINLPVGAVSAIFIIIFFQSPQASKSTDTSSLWSKVMQMDPIGTFLMMASVTCYILAMQYGGLTYPWNSSVVIGLIVGFVAILAVLCGWEVYMGEMAMSCPRLVKKHAIPSAVGFFFFGSYIVVIYYLPIYFQSIDGTSAIGSGVHNLPFILAVSIFTVLSGILISMTGYPAPFVISGAAVGTIGCGLLYTFNIGTSTGKWIGYQILASVGNGFGVQVPMIMAQGNTEPKDMAATTAILMCFQTVGGAFMQSGAQAAFANRLLIELPRTAPEVDPSAVVAAGATELKSFGSSLQGIRLAYMDGIKVTFAFACASMGVAFILAFFARRARIGGEAVKNAMAAFGVSAQILCLGAYSTPAILACG</sequence>
<dbReference type="CDD" id="cd17502">
    <property type="entry name" value="MFS_Azr1_MDR_like"/>
    <property type="match status" value="1"/>
</dbReference>
<keyword evidence="4 7" id="KW-1133">Transmembrane helix</keyword>
<accession>A0A7U2MZ93</accession>
<feature type="transmembrane region" description="Helical" evidence="7">
    <location>
        <begin position="205"/>
        <end position="225"/>
    </location>
</feature>
<feature type="transmembrane region" description="Helical" evidence="7">
    <location>
        <begin position="315"/>
        <end position="335"/>
    </location>
</feature>
<dbReference type="VEuPathDB" id="FungiDB:AFLA_013892"/>
<dbReference type="GO" id="GO:0022857">
    <property type="term" value="F:transmembrane transporter activity"/>
    <property type="evidence" value="ECO:0007669"/>
    <property type="project" value="InterPro"/>
</dbReference>
<keyword evidence="10" id="KW-1185">Reference proteome</keyword>
<dbReference type="InterPro" id="IPR011701">
    <property type="entry name" value="MFS"/>
</dbReference>
<dbReference type="InterPro" id="IPR036259">
    <property type="entry name" value="MFS_trans_sf"/>
</dbReference>
<dbReference type="FunFam" id="1.20.1720.10:FF:000012">
    <property type="entry name" value="MFS toxin efflux pump (AflT)"/>
    <property type="match status" value="1"/>
</dbReference>
<evidence type="ECO:0000259" key="8">
    <source>
        <dbReference type="PROSITE" id="PS50850"/>
    </source>
</evidence>
<feature type="domain" description="Major facilitator superfamily (MFS) profile" evidence="8">
    <location>
        <begin position="52"/>
        <end position="537"/>
    </location>
</feature>
<keyword evidence="3 7" id="KW-0812">Transmembrane</keyword>
<feature type="region of interest" description="Disordered" evidence="6">
    <location>
        <begin position="1"/>
        <end position="42"/>
    </location>
</feature>
<dbReference type="Gene3D" id="1.20.1720.10">
    <property type="entry name" value="Multidrug resistance protein D"/>
    <property type="match status" value="1"/>
</dbReference>
<protein>
    <submittedName>
        <fullName evidence="9">Efflux pump antibiotic resistance protein</fullName>
    </submittedName>
</protein>
<feature type="transmembrane region" description="Helical" evidence="7">
    <location>
        <begin position="49"/>
        <end position="75"/>
    </location>
</feature>
<keyword evidence="2" id="KW-0813">Transport</keyword>
<feature type="transmembrane region" description="Helical" evidence="7">
    <location>
        <begin position="408"/>
        <end position="427"/>
    </location>
</feature>
<dbReference type="SUPFAM" id="SSF103473">
    <property type="entry name" value="MFS general substrate transporter"/>
    <property type="match status" value="2"/>
</dbReference>
<feature type="transmembrane region" description="Helical" evidence="7">
    <location>
        <begin position="381"/>
        <end position="402"/>
    </location>
</feature>
<dbReference type="Pfam" id="PF07690">
    <property type="entry name" value="MFS_1"/>
    <property type="match status" value="1"/>
</dbReference>
<dbReference type="AlphaFoldDB" id="A0A7U2MZ93"/>
<feature type="transmembrane region" description="Helical" evidence="7">
    <location>
        <begin position="355"/>
        <end position="374"/>
    </location>
</feature>
<name>A0A7U2MZ93_ASPFN</name>
<evidence type="ECO:0000313" key="9">
    <source>
        <dbReference type="EMBL" id="QRD92505.1"/>
    </source>
</evidence>
<feature type="compositionally biased region" description="Polar residues" evidence="6">
    <location>
        <begin position="24"/>
        <end position="38"/>
    </location>
</feature>
<comment type="subcellular location">
    <subcellularLocation>
        <location evidence="1">Membrane</location>
        <topology evidence="1">Multi-pass membrane protein</topology>
    </subcellularLocation>
</comment>
<keyword evidence="5 7" id="KW-0472">Membrane</keyword>
<dbReference type="GO" id="GO:0005886">
    <property type="term" value="C:plasma membrane"/>
    <property type="evidence" value="ECO:0007669"/>
    <property type="project" value="TreeGrafter"/>
</dbReference>
<evidence type="ECO:0000256" key="4">
    <source>
        <dbReference type="ARBA" id="ARBA00022989"/>
    </source>
</evidence>
<proteinExistence type="predicted"/>
<evidence type="ECO:0000256" key="1">
    <source>
        <dbReference type="ARBA" id="ARBA00004141"/>
    </source>
</evidence>
<gene>
    <name evidence="9" type="ORF">F9C07_2287146</name>
</gene>
<feature type="transmembrane region" description="Helical" evidence="7">
    <location>
        <begin position="87"/>
        <end position="105"/>
    </location>
</feature>
<dbReference type="EMBL" id="CP044616">
    <property type="protein sequence ID" value="QRD92505.1"/>
    <property type="molecule type" value="Genomic_DNA"/>
</dbReference>
<dbReference type="Gene3D" id="1.20.1250.20">
    <property type="entry name" value="MFS general substrate transporter like domains"/>
    <property type="match status" value="1"/>
</dbReference>
<reference evidence="10" key="1">
    <citation type="journal article" date="2021" name="G3 (Bethesda)">
        <title>Chromosome assembled and annotated genome sequence of Aspergillus flavus NRRL 3357.</title>
        <authorList>
            <person name="Skerker J.M."/>
            <person name="Pianalto K.M."/>
            <person name="Mondo S.J."/>
            <person name="Yang K."/>
            <person name="Arkin A.P."/>
            <person name="Keller N.P."/>
            <person name="Grigoriev I.V."/>
            <person name="Louise Glass N.L."/>
        </authorList>
    </citation>
    <scope>NUCLEOTIDE SEQUENCE [LARGE SCALE GENOMIC DNA]</scope>
    <source>
        <strain evidence="10">ATCC 200026 / FGSC A1120 / IAM 13836 / NRRL 3357 / JCM 12722 / SRRC 167</strain>
    </source>
</reference>
<feature type="transmembrane region" description="Helical" evidence="7">
    <location>
        <begin position="142"/>
        <end position="167"/>
    </location>
</feature>
<feature type="transmembrane region" description="Helical" evidence="7">
    <location>
        <begin position="246"/>
        <end position="268"/>
    </location>
</feature>
<feature type="transmembrane region" description="Helical" evidence="7">
    <location>
        <begin position="513"/>
        <end position="532"/>
    </location>
</feature>
<dbReference type="InterPro" id="IPR020846">
    <property type="entry name" value="MFS_dom"/>
</dbReference>
<feature type="compositionally biased region" description="Basic and acidic residues" evidence="6">
    <location>
        <begin position="1"/>
        <end position="21"/>
    </location>
</feature>
<dbReference type="Proteomes" id="UP000596276">
    <property type="component" value="Chromosome 8"/>
</dbReference>
<feature type="transmembrane region" description="Helical" evidence="7">
    <location>
        <begin position="274"/>
        <end position="294"/>
    </location>
</feature>
<feature type="transmembrane region" description="Helical" evidence="7">
    <location>
        <begin position="174"/>
        <end position="193"/>
    </location>
</feature>
<dbReference type="OMA" id="MFGGTVF"/>